<keyword evidence="1" id="KW-0479">Metal-binding</keyword>
<dbReference type="EMBL" id="JARKHS020021127">
    <property type="protein sequence ID" value="KAK8770450.1"/>
    <property type="molecule type" value="Genomic_DNA"/>
</dbReference>
<evidence type="ECO:0000313" key="7">
    <source>
        <dbReference type="EMBL" id="KAK8770450.1"/>
    </source>
</evidence>
<dbReference type="GO" id="GO:0008270">
    <property type="term" value="F:zinc ion binding"/>
    <property type="evidence" value="ECO:0007669"/>
    <property type="project" value="UniProtKB-KW"/>
</dbReference>
<evidence type="ECO:0000256" key="5">
    <source>
        <dbReference type="PROSITE-ProRule" id="PRU00309"/>
    </source>
</evidence>
<dbReference type="PROSITE" id="PS50950">
    <property type="entry name" value="ZF_THAP"/>
    <property type="match status" value="1"/>
</dbReference>
<evidence type="ECO:0000256" key="1">
    <source>
        <dbReference type="ARBA" id="ARBA00022723"/>
    </source>
</evidence>
<reference evidence="7 8" key="1">
    <citation type="journal article" date="2023" name="Arcadia Sci">
        <title>De novo assembly of a long-read Amblyomma americanum tick genome.</title>
        <authorList>
            <person name="Chou S."/>
            <person name="Poskanzer K.E."/>
            <person name="Rollins M."/>
            <person name="Thuy-Boun P.S."/>
        </authorList>
    </citation>
    <scope>NUCLEOTIDE SEQUENCE [LARGE SCALE GENOMIC DNA]</scope>
    <source>
        <strain evidence="7">F_SG_1</strain>
        <tissue evidence="7">Salivary glands</tissue>
    </source>
</reference>
<dbReference type="SUPFAM" id="SSF57716">
    <property type="entry name" value="Glucocorticoid receptor-like (DNA-binding domain)"/>
    <property type="match status" value="1"/>
</dbReference>
<evidence type="ECO:0000256" key="4">
    <source>
        <dbReference type="ARBA" id="ARBA00023125"/>
    </source>
</evidence>
<evidence type="ECO:0000313" key="8">
    <source>
        <dbReference type="Proteomes" id="UP001321473"/>
    </source>
</evidence>
<keyword evidence="4 5" id="KW-0238">DNA-binding</keyword>
<evidence type="ECO:0000259" key="6">
    <source>
        <dbReference type="PROSITE" id="PS50950"/>
    </source>
</evidence>
<dbReference type="GO" id="GO:0003677">
    <property type="term" value="F:DNA binding"/>
    <property type="evidence" value="ECO:0007669"/>
    <property type="project" value="UniProtKB-UniRule"/>
</dbReference>
<accession>A0AAQ4E6Z2</accession>
<dbReference type="AlphaFoldDB" id="A0AAQ4E6Z2"/>
<protein>
    <recommendedName>
        <fullName evidence="6">THAP-type domain-containing protein</fullName>
    </recommendedName>
</protein>
<evidence type="ECO:0000256" key="3">
    <source>
        <dbReference type="ARBA" id="ARBA00022833"/>
    </source>
</evidence>
<dbReference type="Pfam" id="PF05485">
    <property type="entry name" value="THAP"/>
    <property type="match status" value="1"/>
</dbReference>
<keyword evidence="3" id="KW-0862">Zinc</keyword>
<dbReference type="InterPro" id="IPR006612">
    <property type="entry name" value="THAP_Znf"/>
</dbReference>
<dbReference type="SMART" id="SM00980">
    <property type="entry name" value="THAP"/>
    <property type="match status" value="1"/>
</dbReference>
<sequence length="150" mass="17284">MASASSSSQKPRSHYCCVVECHKSLHNTKNREPPVKFYRFPVKWYEKERCQVWISAVCRINPDGTTWKPNASSIICSDHFVGNSKSDISHHSSYVPSMFPSVYKKKMPNQERSKGWLKRFKQAASSPEEADVSQQQQQQVVVRLHSYICC</sequence>
<feature type="domain" description="THAP-type" evidence="6">
    <location>
        <begin position="10"/>
        <end position="103"/>
    </location>
</feature>
<organism evidence="7 8">
    <name type="scientific">Amblyomma americanum</name>
    <name type="common">Lone star tick</name>
    <dbReference type="NCBI Taxonomy" id="6943"/>
    <lineage>
        <taxon>Eukaryota</taxon>
        <taxon>Metazoa</taxon>
        <taxon>Ecdysozoa</taxon>
        <taxon>Arthropoda</taxon>
        <taxon>Chelicerata</taxon>
        <taxon>Arachnida</taxon>
        <taxon>Acari</taxon>
        <taxon>Parasitiformes</taxon>
        <taxon>Ixodida</taxon>
        <taxon>Ixodoidea</taxon>
        <taxon>Ixodidae</taxon>
        <taxon>Amblyomminae</taxon>
        <taxon>Amblyomma</taxon>
    </lineage>
</organism>
<proteinExistence type="predicted"/>
<evidence type="ECO:0000256" key="2">
    <source>
        <dbReference type="ARBA" id="ARBA00022771"/>
    </source>
</evidence>
<comment type="caution">
    <text evidence="7">The sequence shown here is derived from an EMBL/GenBank/DDBJ whole genome shotgun (WGS) entry which is preliminary data.</text>
</comment>
<keyword evidence="8" id="KW-1185">Reference proteome</keyword>
<gene>
    <name evidence="7" type="ORF">V5799_013084</name>
</gene>
<name>A0AAQ4E6Z2_AMBAM</name>
<dbReference type="Proteomes" id="UP001321473">
    <property type="component" value="Unassembled WGS sequence"/>
</dbReference>
<keyword evidence="2 5" id="KW-0863">Zinc-finger</keyword>